<dbReference type="NCBIfam" id="TIGR01087">
    <property type="entry name" value="murD"/>
    <property type="match status" value="1"/>
</dbReference>
<keyword evidence="7 8" id="KW-0133">Cell shape</keyword>
<dbReference type="Gene3D" id="3.40.1190.10">
    <property type="entry name" value="Mur-like, catalytic domain"/>
    <property type="match status" value="1"/>
</dbReference>
<keyword evidence="5 7" id="KW-0547">Nucleotide-binding</keyword>
<protein>
    <recommendedName>
        <fullName evidence="7 8">UDP-N-acetylmuramoylalanine--D-glutamate ligase</fullName>
        <ecNumber evidence="7 8">6.3.2.9</ecNumber>
    </recommendedName>
    <alternativeName>
        <fullName evidence="7">D-glutamic acid-adding enzyme</fullName>
    </alternativeName>
    <alternativeName>
        <fullName evidence="7">UDP-N-acetylmuramoyl-L-alanyl-D-glutamate synthetase</fullName>
    </alternativeName>
</protein>
<evidence type="ECO:0000256" key="5">
    <source>
        <dbReference type="ARBA" id="ARBA00022741"/>
    </source>
</evidence>
<dbReference type="HOGENOM" id="CLU_032540_0_1_12"/>
<reference evidence="11 12" key="1">
    <citation type="journal article" date="2010" name="Stand. Genomic Sci.">
        <title>Complete genome sequence of Spirochaeta smaragdinae type strain (SEBR 4228).</title>
        <authorList>
            <person name="Mavromatis K."/>
            <person name="Yasawong M."/>
            <person name="Chertkov O."/>
            <person name="Lapidus A."/>
            <person name="Lucas S."/>
            <person name="Nolan M."/>
            <person name="Del Rio T.G."/>
            <person name="Tice H."/>
            <person name="Cheng J.F."/>
            <person name="Pitluck S."/>
            <person name="Liolios K."/>
            <person name="Ivanova N."/>
            <person name="Tapia R."/>
            <person name="Han C."/>
            <person name="Bruce D."/>
            <person name="Goodwin L."/>
            <person name="Pati A."/>
            <person name="Chen A."/>
            <person name="Palaniappan K."/>
            <person name="Land M."/>
            <person name="Hauser L."/>
            <person name="Chang Y.J."/>
            <person name="Jeffries C.D."/>
            <person name="Detter J.C."/>
            <person name="Rohde M."/>
            <person name="Brambilla E."/>
            <person name="Spring S."/>
            <person name="Goker M."/>
            <person name="Sikorski J."/>
            <person name="Woyke T."/>
            <person name="Bristow J."/>
            <person name="Eisen J.A."/>
            <person name="Markowitz V."/>
            <person name="Hugenholtz P."/>
            <person name="Klenk H.P."/>
            <person name="Kyrpides N.C."/>
        </authorList>
    </citation>
    <scope>NUCLEOTIDE SEQUENCE [LARGE SCALE GENOMIC DNA]</scope>
    <source>
        <strain evidence="12">DSM 11293 / JCM 15392 / SEBR 4228</strain>
    </source>
</reference>
<dbReference type="PANTHER" id="PTHR43692:SF1">
    <property type="entry name" value="UDP-N-ACETYLMURAMOYLALANINE--D-GLUTAMATE LIGASE"/>
    <property type="match status" value="1"/>
</dbReference>
<dbReference type="UniPathway" id="UPA00219"/>
<organism evidence="11 12">
    <name type="scientific">Sediminispirochaeta smaragdinae (strain DSM 11293 / JCM 15392 / SEBR 4228)</name>
    <name type="common">Spirochaeta smaragdinae</name>
    <dbReference type="NCBI Taxonomy" id="573413"/>
    <lineage>
        <taxon>Bacteria</taxon>
        <taxon>Pseudomonadati</taxon>
        <taxon>Spirochaetota</taxon>
        <taxon>Spirochaetia</taxon>
        <taxon>Spirochaetales</taxon>
        <taxon>Spirochaetaceae</taxon>
        <taxon>Sediminispirochaeta</taxon>
    </lineage>
</organism>
<name>E1R3L9_SEDSS</name>
<dbReference type="GO" id="GO:0008764">
    <property type="term" value="F:UDP-N-acetylmuramoylalanine-D-glutamate ligase activity"/>
    <property type="evidence" value="ECO:0007669"/>
    <property type="project" value="UniProtKB-UniRule"/>
</dbReference>
<evidence type="ECO:0000313" key="11">
    <source>
        <dbReference type="EMBL" id="ADK81990.1"/>
    </source>
</evidence>
<dbReference type="InterPro" id="IPR005762">
    <property type="entry name" value="MurD"/>
</dbReference>
<dbReference type="GO" id="GO:0005737">
    <property type="term" value="C:cytoplasm"/>
    <property type="evidence" value="ECO:0007669"/>
    <property type="project" value="UniProtKB-SubCell"/>
</dbReference>
<keyword evidence="3 7" id="KW-0963">Cytoplasm</keyword>
<dbReference type="HAMAP" id="MF_00639">
    <property type="entry name" value="MurD"/>
    <property type="match status" value="1"/>
</dbReference>
<dbReference type="GO" id="GO:0008360">
    <property type="term" value="P:regulation of cell shape"/>
    <property type="evidence" value="ECO:0007669"/>
    <property type="project" value="UniProtKB-KW"/>
</dbReference>
<evidence type="ECO:0000259" key="10">
    <source>
        <dbReference type="Pfam" id="PF08245"/>
    </source>
</evidence>
<dbReference type="AlphaFoldDB" id="E1R3L9"/>
<feature type="domain" description="Mur ligase central" evidence="10">
    <location>
        <begin position="115"/>
        <end position="299"/>
    </location>
</feature>
<evidence type="ECO:0000313" key="12">
    <source>
        <dbReference type="Proteomes" id="UP000002318"/>
    </source>
</evidence>
<comment type="subcellular location">
    <subcellularLocation>
        <location evidence="1 7 8">Cytoplasm</location>
    </subcellularLocation>
</comment>
<evidence type="ECO:0000256" key="6">
    <source>
        <dbReference type="ARBA" id="ARBA00022840"/>
    </source>
</evidence>
<comment type="pathway">
    <text evidence="2 7 8">Cell wall biogenesis; peptidoglycan biosynthesis.</text>
</comment>
<evidence type="ECO:0000256" key="3">
    <source>
        <dbReference type="ARBA" id="ARBA00022490"/>
    </source>
</evidence>
<evidence type="ECO:0000256" key="2">
    <source>
        <dbReference type="ARBA" id="ARBA00004752"/>
    </source>
</evidence>
<evidence type="ECO:0000256" key="1">
    <source>
        <dbReference type="ARBA" id="ARBA00004496"/>
    </source>
</evidence>
<dbReference type="Gene3D" id="3.90.190.20">
    <property type="entry name" value="Mur ligase, C-terminal domain"/>
    <property type="match status" value="1"/>
</dbReference>
<dbReference type="Pfam" id="PF02875">
    <property type="entry name" value="Mur_ligase_C"/>
    <property type="match status" value="1"/>
</dbReference>
<dbReference type="InterPro" id="IPR004101">
    <property type="entry name" value="Mur_ligase_C"/>
</dbReference>
<dbReference type="PANTHER" id="PTHR43692">
    <property type="entry name" value="UDP-N-ACETYLMURAMOYLALANINE--D-GLUTAMATE LIGASE"/>
    <property type="match status" value="1"/>
</dbReference>
<dbReference type="eggNOG" id="COG0771">
    <property type="taxonomic scope" value="Bacteria"/>
</dbReference>
<evidence type="ECO:0000256" key="7">
    <source>
        <dbReference type="HAMAP-Rule" id="MF_00639"/>
    </source>
</evidence>
<evidence type="ECO:0000256" key="8">
    <source>
        <dbReference type="RuleBase" id="RU003664"/>
    </source>
</evidence>
<dbReference type="STRING" id="573413.Spirs_2887"/>
<evidence type="ECO:0000256" key="4">
    <source>
        <dbReference type="ARBA" id="ARBA00022598"/>
    </source>
</evidence>
<dbReference type="SUPFAM" id="SSF53244">
    <property type="entry name" value="MurD-like peptide ligases, peptide-binding domain"/>
    <property type="match status" value="1"/>
</dbReference>
<accession>E1R3L9</accession>
<evidence type="ECO:0000259" key="9">
    <source>
        <dbReference type="Pfam" id="PF02875"/>
    </source>
</evidence>
<dbReference type="GO" id="GO:0071555">
    <property type="term" value="P:cell wall organization"/>
    <property type="evidence" value="ECO:0007669"/>
    <property type="project" value="UniProtKB-KW"/>
</dbReference>
<feature type="domain" description="Mur ligase C-terminal" evidence="9">
    <location>
        <begin position="322"/>
        <end position="434"/>
    </location>
</feature>
<keyword evidence="7 8" id="KW-0961">Cell wall biogenesis/degradation</keyword>
<sequence>MSSMTEYEGMKVTIMGLGLHGGGLASARFFIEEGAEVTVTDLRDEKILGPSIRKLASFPVRFVLGRHEMSDFSKADIVVKNPAVPASSPYLKAAARVESDISIFLRHNNRPIIAVTGSKGKSTVVSAMFHAIQLRYPEARLGGNITVSPLTFIDECRAESAAPVILELSSWQLADLRGKRLLKPAVSLITNIMHDHQNSYDSMEAYVADKKIIYADQTKEAYTVINGDDPWSAEFASETPAKSIPFFRDEGSARGISAWLAEDGSGWYRDASGEEEILPAHIAICGEHNRLNLLSAALVLKLFGTAGSDVKQRLADFRGIPHRLELLTEKRQVRWYNDSASTIPEATAVAVKSFSAPLILITGGTDKNIDFSPLESYAAVPKKMILLEGSASDKMADILESRNLPFSGPFASLKEAVQCAEKEASPGDIVLFSPGATSFGMFLNEFDRGDQFRALVGSL</sequence>
<keyword evidence="12" id="KW-1185">Reference proteome</keyword>
<dbReference type="EC" id="6.3.2.9" evidence="7 8"/>
<keyword evidence="7 8" id="KW-0573">Peptidoglycan synthesis</keyword>
<keyword evidence="6 7" id="KW-0067">ATP-binding</keyword>
<dbReference type="SUPFAM" id="SSF51984">
    <property type="entry name" value="MurCD N-terminal domain"/>
    <property type="match status" value="1"/>
</dbReference>
<comment type="similarity">
    <text evidence="7">Belongs to the MurCDEF family.</text>
</comment>
<dbReference type="SUPFAM" id="SSF53623">
    <property type="entry name" value="MurD-like peptide ligases, catalytic domain"/>
    <property type="match status" value="1"/>
</dbReference>
<feature type="binding site" evidence="7">
    <location>
        <begin position="117"/>
        <end position="123"/>
    </location>
    <ligand>
        <name>ATP</name>
        <dbReference type="ChEBI" id="CHEBI:30616"/>
    </ligand>
</feature>
<keyword evidence="7 8" id="KW-0131">Cell cycle</keyword>
<dbReference type="Gene3D" id="3.40.50.720">
    <property type="entry name" value="NAD(P)-binding Rossmann-like Domain"/>
    <property type="match status" value="1"/>
</dbReference>
<dbReference type="GO" id="GO:0009252">
    <property type="term" value="P:peptidoglycan biosynthetic process"/>
    <property type="evidence" value="ECO:0007669"/>
    <property type="project" value="UniProtKB-UniRule"/>
</dbReference>
<keyword evidence="7 8" id="KW-0132">Cell division</keyword>
<proteinExistence type="inferred from homology"/>
<dbReference type="Pfam" id="PF08245">
    <property type="entry name" value="Mur_ligase_M"/>
    <property type="match status" value="1"/>
</dbReference>
<dbReference type="GO" id="GO:0051301">
    <property type="term" value="P:cell division"/>
    <property type="evidence" value="ECO:0007669"/>
    <property type="project" value="UniProtKB-KW"/>
</dbReference>
<dbReference type="InterPro" id="IPR036565">
    <property type="entry name" value="Mur-like_cat_sf"/>
</dbReference>
<dbReference type="GO" id="GO:0005524">
    <property type="term" value="F:ATP binding"/>
    <property type="evidence" value="ECO:0007669"/>
    <property type="project" value="UniProtKB-UniRule"/>
</dbReference>
<comment type="catalytic activity">
    <reaction evidence="7 8">
        <text>UDP-N-acetyl-alpha-D-muramoyl-L-alanine + D-glutamate + ATP = UDP-N-acetyl-alpha-D-muramoyl-L-alanyl-D-glutamate + ADP + phosphate + H(+)</text>
        <dbReference type="Rhea" id="RHEA:16429"/>
        <dbReference type="ChEBI" id="CHEBI:15378"/>
        <dbReference type="ChEBI" id="CHEBI:29986"/>
        <dbReference type="ChEBI" id="CHEBI:30616"/>
        <dbReference type="ChEBI" id="CHEBI:43474"/>
        <dbReference type="ChEBI" id="CHEBI:83898"/>
        <dbReference type="ChEBI" id="CHEBI:83900"/>
        <dbReference type="ChEBI" id="CHEBI:456216"/>
        <dbReference type="EC" id="6.3.2.9"/>
    </reaction>
</comment>
<keyword evidence="4 7" id="KW-0436">Ligase</keyword>
<gene>
    <name evidence="7" type="primary">murD</name>
    <name evidence="11" type="ordered locus">Spirs_2887</name>
</gene>
<dbReference type="Pfam" id="PF21799">
    <property type="entry name" value="MurD-like_N"/>
    <property type="match status" value="1"/>
</dbReference>
<dbReference type="KEGG" id="ssm:Spirs_2887"/>
<dbReference type="InterPro" id="IPR036615">
    <property type="entry name" value="Mur_ligase_C_dom_sf"/>
</dbReference>
<dbReference type="Proteomes" id="UP000002318">
    <property type="component" value="Chromosome"/>
</dbReference>
<dbReference type="EMBL" id="CP002116">
    <property type="protein sequence ID" value="ADK81990.1"/>
    <property type="molecule type" value="Genomic_DNA"/>
</dbReference>
<dbReference type="InterPro" id="IPR013221">
    <property type="entry name" value="Mur_ligase_cen"/>
</dbReference>
<comment type="function">
    <text evidence="7 8">Cell wall formation. Catalyzes the addition of glutamate to the nucleotide precursor UDP-N-acetylmuramoyl-L-alanine (UMA).</text>
</comment>